<accession>A0AAV4PF63</accession>
<keyword evidence="3" id="KW-1185">Reference proteome</keyword>
<gene>
    <name evidence="2" type="ORF">CDAR_92301</name>
</gene>
<feature type="region of interest" description="Disordered" evidence="1">
    <location>
        <begin position="1"/>
        <end position="25"/>
    </location>
</feature>
<dbReference type="EMBL" id="BPLQ01002713">
    <property type="protein sequence ID" value="GIX95269.1"/>
    <property type="molecule type" value="Genomic_DNA"/>
</dbReference>
<evidence type="ECO:0000313" key="2">
    <source>
        <dbReference type="EMBL" id="GIX95269.1"/>
    </source>
</evidence>
<dbReference type="AlphaFoldDB" id="A0AAV4PF63"/>
<comment type="caution">
    <text evidence="2">The sequence shown here is derived from an EMBL/GenBank/DDBJ whole genome shotgun (WGS) entry which is preliminary data.</text>
</comment>
<dbReference type="Proteomes" id="UP001054837">
    <property type="component" value="Unassembled WGS sequence"/>
</dbReference>
<sequence>MTNANRHPRHQRSARAAIQNSPQRGRALVIHPSSATAGEWPIPGSVNRLQNGHETRHLTGMNHRPAKSTYSRLPLFTFFPERKCTPETSFLASACWQTCQKE</sequence>
<reference evidence="2 3" key="1">
    <citation type="submission" date="2021-06" db="EMBL/GenBank/DDBJ databases">
        <title>Caerostris darwini draft genome.</title>
        <authorList>
            <person name="Kono N."/>
            <person name="Arakawa K."/>
        </authorList>
    </citation>
    <scope>NUCLEOTIDE SEQUENCE [LARGE SCALE GENOMIC DNA]</scope>
</reference>
<evidence type="ECO:0000256" key="1">
    <source>
        <dbReference type="SAM" id="MobiDB-lite"/>
    </source>
</evidence>
<organism evidence="2 3">
    <name type="scientific">Caerostris darwini</name>
    <dbReference type="NCBI Taxonomy" id="1538125"/>
    <lineage>
        <taxon>Eukaryota</taxon>
        <taxon>Metazoa</taxon>
        <taxon>Ecdysozoa</taxon>
        <taxon>Arthropoda</taxon>
        <taxon>Chelicerata</taxon>
        <taxon>Arachnida</taxon>
        <taxon>Araneae</taxon>
        <taxon>Araneomorphae</taxon>
        <taxon>Entelegynae</taxon>
        <taxon>Araneoidea</taxon>
        <taxon>Araneidae</taxon>
        <taxon>Caerostris</taxon>
    </lineage>
</organism>
<proteinExistence type="predicted"/>
<feature type="compositionally biased region" description="Basic residues" evidence="1">
    <location>
        <begin position="1"/>
        <end position="13"/>
    </location>
</feature>
<evidence type="ECO:0000313" key="3">
    <source>
        <dbReference type="Proteomes" id="UP001054837"/>
    </source>
</evidence>
<protein>
    <submittedName>
        <fullName evidence="2">Uncharacterized protein</fullName>
    </submittedName>
</protein>
<name>A0AAV4PF63_9ARAC</name>